<dbReference type="EMBL" id="FMSV02000394">
    <property type="protein sequence ID" value="SEH05842.1"/>
    <property type="molecule type" value="Genomic_DNA"/>
</dbReference>
<keyword evidence="6" id="KW-1185">Reference proteome</keyword>
<protein>
    <submittedName>
        <fullName evidence="5">Hydrogenase maturation protease</fullName>
    </submittedName>
</protein>
<gene>
    <name evidence="5" type="ORF">MBHS_01697</name>
</gene>
<evidence type="ECO:0000313" key="6">
    <source>
        <dbReference type="Proteomes" id="UP000236724"/>
    </source>
</evidence>
<dbReference type="Proteomes" id="UP000236724">
    <property type="component" value="Unassembled WGS sequence"/>
</dbReference>
<dbReference type="InterPro" id="IPR023430">
    <property type="entry name" value="Pept_HybD-like_dom_sf"/>
</dbReference>
<keyword evidence="2 5" id="KW-0645">Protease</keyword>
<evidence type="ECO:0000256" key="2">
    <source>
        <dbReference type="ARBA" id="ARBA00022670"/>
    </source>
</evidence>
<dbReference type="Gene3D" id="3.40.50.1450">
    <property type="entry name" value="HybD-like"/>
    <property type="match status" value="1"/>
</dbReference>
<dbReference type="NCBIfam" id="TIGR00072">
    <property type="entry name" value="hydrog_prot"/>
    <property type="match status" value="1"/>
</dbReference>
<evidence type="ECO:0000256" key="4">
    <source>
        <dbReference type="ARBA" id="ARBA00022801"/>
    </source>
</evidence>
<comment type="similarity">
    <text evidence="1">Belongs to the peptidase A31 family.</text>
</comment>
<evidence type="ECO:0000256" key="1">
    <source>
        <dbReference type="ARBA" id="ARBA00006814"/>
    </source>
</evidence>
<keyword evidence="4" id="KW-0378">Hydrolase</keyword>
<keyword evidence="3" id="KW-0064">Aspartyl protease</keyword>
<dbReference type="GO" id="GO:0016485">
    <property type="term" value="P:protein processing"/>
    <property type="evidence" value="ECO:0007669"/>
    <property type="project" value="TreeGrafter"/>
</dbReference>
<dbReference type="SUPFAM" id="SSF53163">
    <property type="entry name" value="HybD-like"/>
    <property type="match status" value="1"/>
</dbReference>
<evidence type="ECO:0000256" key="3">
    <source>
        <dbReference type="ARBA" id="ARBA00022750"/>
    </source>
</evidence>
<evidence type="ECO:0000313" key="5">
    <source>
        <dbReference type="EMBL" id="SEH05842.1"/>
    </source>
</evidence>
<dbReference type="GO" id="GO:0008047">
    <property type="term" value="F:enzyme activator activity"/>
    <property type="evidence" value="ECO:0007669"/>
    <property type="project" value="InterPro"/>
</dbReference>
<sequence length="174" mass="18739">MQKNNRSRKLSDLKIIGIGSPFGADAIGWILLDQLQQQLTQAGLLEQEKLSICFAKHDRPGPALLEYLQGSHCVILLDALASEQTAGSVIELSLAQLLQQEGLCSSHGFGIAETLALGNVLGILPAELILLGIAMGAAGIQQNHNLIAKQALPQIEQRIMAMVSQKLKPDFPER</sequence>
<name>A0A1H6F6T0_9GAMM</name>
<reference evidence="5 6" key="1">
    <citation type="submission" date="2016-10" db="EMBL/GenBank/DDBJ databases">
        <authorList>
            <person name="de Groot N.N."/>
        </authorList>
    </citation>
    <scope>NUCLEOTIDE SEQUENCE [LARGE SCALE GENOMIC DNA]</scope>
    <source>
        <strain evidence="5">MBHS1</strain>
    </source>
</reference>
<proteinExistence type="inferred from homology"/>
<dbReference type="PANTHER" id="PTHR30302:SF1">
    <property type="entry name" value="HYDROGENASE 2 MATURATION PROTEASE"/>
    <property type="match status" value="1"/>
</dbReference>
<dbReference type="AlphaFoldDB" id="A0A1H6F6T0"/>
<dbReference type="InterPro" id="IPR000671">
    <property type="entry name" value="Peptidase_A31"/>
</dbReference>
<accession>A0A1H6F6T0</accession>
<organism evidence="5 6">
    <name type="scientific">Candidatus Venteria ishoeyi</name>
    <dbReference type="NCBI Taxonomy" id="1899563"/>
    <lineage>
        <taxon>Bacteria</taxon>
        <taxon>Pseudomonadati</taxon>
        <taxon>Pseudomonadota</taxon>
        <taxon>Gammaproteobacteria</taxon>
        <taxon>Thiotrichales</taxon>
        <taxon>Thiotrichaceae</taxon>
        <taxon>Venteria</taxon>
    </lineage>
</organism>
<dbReference type="RefSeq" id="WP_177428377.1">
    <property type="nucleotide sequence ID" value="NZ_FMSV02000394.1"/>
</dbReference>
<dbReference type="GO" id="GO:0004190">
    <property type="term" value="F:aspartic-type endopeptidase activity"/>
    <property type="evidence" value="ECO:0007669"/>
    <property type="project" value="UniProtKB-KW"/>
</dbReference>
<dbReference type="PANTHER" id="PTHR30302">
    <property type="entry name" value="HYDROGENASE 1 MATURATION PROTEASE"/>
    <property type="match status" value="1"/>
</dbReference>